<name>A0A7G9Y0V8_9EURY</name>
<gene>
    <name evidence="1" type="ORF">AJMLGAKO_00020</name>
</gene>
<organism evidence="1">
    <name type="scientific">Candidatus Methanogaster sp. ANME-2c ERB4</name>
    <dbReference type="NCBI Taxonomy" id="2759911"/>
    <lineage>
        <taxon>Archaea</taxon>
        <taxon>Methanobacteriati</taxon>
        <taxon>Methanobacteriota</taxon>
        <taxon>Stenosarchaea group</taxon>
        <taxon>Methanomicrobia</taxon>
        <taxon>Methanosarcinales</taxon>
        <taxon>ANME-2 cluster</taxon>
        <taxon>Candidatus Methanogasteraceae</taxon>
        <taxon>Candidatus Methanogaster</taxon>
    </lineage>
</organism>
<protein>
    <submittedName>
        <fullName evidence="1">Uncharacterized protein</fullName>
    </submittedName>
</protein>
<evidence type="ECO:0000313" key="1">
    <source>
        <dbReference type="EMBL" id="QNO41642.1"/>
    </source>
</evidence>
<accession>A0A7G9Y0V8</accession>
<proteinExistence type="predicted"/>
<reference evidence="1" key="1">
    <citation type="submission" date="2020-06" db="EMBL/GenBank/DDBJ databases">
        <title>Unique genomic features of the anaerobic methanotrophic archaea.</title>
        <authorList>
            <person name="Chadwick G.L."/>
            <person name="Skennerton C.T."/>
            <person name="Laso-Perez R."/>
            <person name="Leu A.O."/>
            <person name="Speth D.R."/>
            <person name="Yu H."/>
            <person name="Morgan-Lang C."/>
            <person name="Hatzenpichler R."/>
            <person name="Goudeau D."/>
            <person name="Malmstrom R."/>
            <person name="Brazelton W.J."/>
            <person name="Woyke T."/>
            <person name="Hallam S.J."/>
            <person name="Tyson G.W."/>
            <person name="Wegener G."/>
            <person name="Boetius A."/>
            <person name="Orphan V."/>
        </authorList>
    </citation>
    <scope>NUCLEOTIDE SEQUENCE</scope>
</reference>
<sequence>MGLIYDIPLTNSRGLGKIVFFTGLRFPMVITPSLLGEPILTAQAFYFLERLECVARVQFESPDDMPSAESEEELMRKLEYVIDNYLFAYSKIYPDSKITSKISEFIFWRNDPCYHYFEYDWRMTECLVLDTLNDESVKLCRDDKHEVTDSWEDWCLFNCYFLPIHEEYRKSLEEAMKGTVFVRTQRHVSLGTGEAQLPIIKTRSKPLSLEQVRMFEVV</sequence>
<dbReference type="EMBL" id="MT630654">
    <property type="protein sequence ID" value="QNO41642.1"/>
    <property type="molecule type" value="Genomic_DNA"/>
</dbReference>
<dbReference type="AlphaFoldDB" id="A0A7G9Y0V8"/>